<evidence type="ECO:0000313" key="1">
    <source>
        <dbReference type="EMBL" id="GER02861.1"/>
    </source>
</evidence>
<reference evidence="1 2" key="1">
    <citation type="submission" date="2019-09" db="EMBL/GenBank/DDBJ databases">
        <title>NBRP : Genome information of microbial organism related human and environment.</title>
        <authorList>
            <person name="Hattori M."/>
            <person name="Oshima K."/>
            <person name="Inaba H."/>
            <person name="Suda W."/>
            <person name="Sakamoto M."/>
            <person name="Iino T."/>
            <person name="Kitahara M."/>
            <person name="Oshida Y."/>
            <person name="Iida T."/>
            <person name="Kudo T."/>
            <person name="Itoh T."/>
            <person name="Ohkuma M."/>
        </authorList>
    </citation>
    <scope>NUCLEOTIDE SEQUENCE [LARGE SCALE GENOMIC DNA]</scope>
    <source>
        <strain evidence="1 2">Q-1</strain>
    </source>
</reference>
<proteinExistence type="predicted"/>
<dbReference type="RefSeq" id="WP_150006751.1">
    <property type="nucleotide sequence ID" value="NZ_BKCN01000002.1"/>
</dbReference>
<accession>A0A5A7N3L8</accession>
<dbReference type="AlphaFoldDB" id="A0A5A7N3L8"/>
<protein>
    <submittedName>
        <fullName evidence="1">Uncharacterized protein</fullName>
    </submittedName>
</protein>
<name>A0A5A7N3L8_9PROT</name>
<dbReference type="EMBL" id="BKCN01000002">
    <property type="protein sequence ID" value="GER02861.1"/>
    <property type="molecule type" value="Genomic_DNA"/>
</dbReference>
<comment type="caution">
    <text evidence="1">The sequence shown here is derived from an EMBL/GenBank/DDBJ whole genome shotgun (WGS) entry which is preliminary data.</text>
</comment>
<dbReference type="Proteomes" id="UP000324996">
    <property type="component" value="Unassembled WGS sequence"/>
</dbReference>
<sequence length="88" mass="9882">MNPDRSSDPVPDERNFRATIGKNCAKSIKGKADLKLCRSYAYYEPSCPIVPQKRSNEIHGLSLFSTAEMDGQKDHFRAIFLALDFTAT</sequence>
<keyword evidence="2" id="KW-1185">Reference proteome</keyword>
<gene>
    <name evidence="1" type="ORF">JCM17846_05430</name>
</gene>
<evidence type="ECO:0000313" key="2">
    <source>
        <dbReference type="Proteomes" id="UP000324996"/>
    </source>
</evidence>
<organism evidence="1 2">
    <name type="scientific">Iodidimonas nitroreducens</name>
    <dbReference type="NCBI Taxonomy" id="1236968"/>
    <lineage>
        <taxon>Bacteria</taxon>
        <taxon>Pseudomonadati</taxon>
        <taxon>Pseudomonadota</taxon>
        <taxon>Alphaproteobacteria</taxon>
        <taxon>Iodidimonadales</taxon>
        <taxon>Iodidimonadaceae</taxon>
        <taxon>Iodidimonas</taxon>
    </lineage>
</organism>